<gene>
    <name evidence="2" type="ORF">NDU88_006300</name>
</gene>
<proteinExistence type="predicted"/>
<dbReference type="Proteomes" id="UP001066276">
    <property type="component" value="Chromosome 5"/>
</dbReference>
<comment type="caution">
    <text evidence="2">The sequence shown here is derived from an EMBL/GenBank/DDBJ whole genome shotgun (WGS) entry which is preliminary data.</text>
</comment>
<protein>
    <submittedName>
        <fullName evidence="2">Uncharacterized protein</fullName>
    </submittedName>
</protein>
<name>A0AAV7RM39_PLEWA</name>
<evidence type="ECO:0000313" key="2">
    <source>
        <dbReference type="EMBL" id="KAJ1153541.1"/>
    </source>
</evidence>
<organism evidence="2 3">
    <name type="scientific">Pleurodeles waltl</name>
    <name type="common">Iberian ribbed newt</name>
    <dbReference type="NCBI Taxonomy" id="8319"/>
    <lineage>
        <taxon>Eukaryota</taxon>
        <taxon>Metazoa</taxon>
        <taxon>Chordata</taxon>
        <taxon>Craniata</taxon>
        <taxon>Vertebrata</taxon>
        <taxon>Euteleostomi</taxon>
        <taxon>Amphibia</taxon>
        <taxon>Batrachia</taxon>
        <taxon>Caudata</taxon>
        <taxon>Salamandroidea</taxon>
        <taxon>Salamandridae</taxon>
        <taxon>Pleurodelinae</taxon>
        <taxon>Pleurodeles</taxon>
    </lineage>
</organism>
<dbReference type="AlphaFoldDB" id="A0AAV7RM39"/>
<sequence length="126" mass="13510">MAAARDLQRDCSARRKNNTRTGIKPAVRVQGPRGCNNPATVRTGTGRTSEDRSSASPRARTTVTGRTAGLLQQGTDSMGTTDATPYRHFKIHKGEHCGVEPGRRVGTDGVGSVEARTLCERCGPWC</sequence>
<evidence type="ECO:0000256" key="1">
    <source>
        <dbReference type="SAM" id="MobiDB-lite"/>
    </source>
</evidence>
<feature type="compositionally biased region" description="Polar residues" evidence="1">
    <location>
        <begin position="37"/>
        <end position="47"/>
    </location>
</feature>
<dbReference type="EMBL" id="JANPWB010000009">
    <property type="protein sequence ID" value="KAJ1153541.1"/>
    <property type="molecule type" value="Genomic_DNA"/>
</dbReference>
<accession>A0AAV7RM39</accession>
<keyword evidence="3" id="KW-1185">Reference proteome</keyword>
<feature type="region of interest" description="Disordered" evidence="1">
    <location>
        <begin position="1"/>
        <end position="63"/>
    </location>
</feature>
<evidence type="ECO:0000313" key="3">
    <source>
        <dbReference type="Proteomes" id="UP001066276"/>
    </source>
</evidence>
<feature type="compositionally biased region" description="Basic and acidic residues" evidence="1">
    <location>
        <begin position="1"/>
        <end position="13"/>
    </location>
</feature>
<reference evidence="2" key="1">
    <citation type="journal article" date="2022" name="bioRxiv">
        <title>Sequencing and chromosome-scale assembly of the giantPleurodeles waltlgenome.</title>
        <authorList>
            <person name="Brown T."/>
            <person name="Elewa A."/>
            <person name="Iarovenko S."/>
            <person name="Subramanian E."/>
            <person name="Araus A.J."/>
            <person name="Petzold A."/>
            <person name="Susuki M."/>
            <person name="Suzuki K.-i.T."/>
            <person name="Hayashi T."/>
            <person name="Toyoda A."/>
            <person name="Oliveira C."/>
            <person name="Osipova E."/>
            <person name="Leigh N.D."/>
            <person name="Simon A."/>
            <person name="Yun M.H."/>
        </authorList>
    </citation>
    <scope>NUCLEOTIDE SEQUENCE</scope>
    <source>
        <strain evidence="2">20211129_DDA</strain>
        <tissue evidence="2">Liver</tissue>
    </source>
</reference>